<dbReference type="EMBL" id="CP031417">
    <property type="protein sequence ID" value="AXK82253.1"/>
    <property type="molecule type" value="Genomic_DNA"/>
</dbReference>
<dbReference type="AlphaFoldDB" id="A0A345ZZA6"/>
<name>A0A345ZZA6_9HYPH</name>
<protein>
    <recommendedName>
        <fullName evidence="4">DUF4760 domain-containing protein</fullName>
    </recommendedName>
</protein>
<evidence type="ECO:0000313" key="3">
    <source>
        <dbReference type="Proteomes" id="UP000254889"/>
    </source>
</evidence>
<dbReference type="Proteomes" id="UP000254889">
    <property type="component" value="Chromosome"/>
</dbReference>
<accession>A0A345ZZA6</accession>
<gene>
    <name evidence="2" type="ORF">DW352_18025</name>
</gene>
<dbReference type="RefSeq" id="WP_115692632.1">
    <property type="nucleotide sequence ID" value="NZ_CP031417.1"/>
</dbReference>
<organism evidence="2 3">
    <name type="scientific">Pseudolabrys taiwanensis</name>
    <dbReference type="NCBI Taxonomy" id="331696"/>
    <lineage>
        <taxon>Bacteria</taxon>
        <taxon>Pseudomonadati</taxon>
        <taxon>Pseudomonadota</taxon>
        <taxon>Alphaproteobacteria</taxon>
        <taxon>Hyphomicrobiales</taxon>
        <taxon>Xanthobacteraceae</taxon>
        <taxon>Pseudolabrys</taxon>
    </lineage>
</organism>
<reference evidence="2 3" key="1">
    <citation type="submission" date="2018-07" db="EMBL/GenBank/DDBJ databases">
        <authorList>
            <person name="Quirk P.G."/>
            <person name="Krulwich T.A."/>
        </authorList>
    </citation>
    <scope>NUCLEOTIDE SEQUENCE [LARGE SCALE GENOMIC DNA]</scope>
    <source>
        <strain evidence="2 3">CC-BB4</strain>
    </source>
</reference>
<keyword evidence="1" id="KW-1133">Transmembrane helix</keyword>
<evidence type="ECO:0000313" key="2">
    <source>
        <dbReference type="EMBL" id="AXK82253.1"/>
    </source>
</evidence>
<feature type="transmembrane region" description="Helical" evidence="1">
    <location>
        <begin position="15"/>
        <end position="35"/>
    </location>
</feature>
<dbReference type="KEGG" id="ptaw:DW352_18025"/>
<keyword evidence="1" id="KW-0812">Transmembrane</keyword>
<evidence type="ECO:0008006" key="4">
    <source>
        <dbReference type="Google" id="ProtNLM"/>
    </source>
</evidence>
<keyword evidence="3" id="KW-1185">Reference proteome</keyword>
<proteinExistence type="predicted"/>
<sequence>MSGDQALTLLGAPNVWSVVTFVTGGVMGFFVKVLAMSASERSAHKQRLYENSNAHKRERERRYLDYTNAISAYCLKTDKPTLADFQSVATTGELYFNELKIMAAAVLDGRTDPASAKNSFVPDIVEALEKSIPRHYETLKKMADLIGAPYEGKFKRSNYEVLFAVAEKYASNRTLPPIGA</sequence>
<evidence type="ECO:0000256" key="1">
    <source>
        <dbReference type="SAM" id="Phobius"/>
    </source>
</evidence>
<keyword evidence="1" id="KW-0472">Membrane</keyword>